<reference evidence="3 4" key="1">
    <citation type="journal article" date="2019" name="Microbiol. Resour. Announc.">
        <title>Complete Genome Sequence of Halomonas sulfidaeris Strain Esulfide1 Isolated from a Metal Sulfide Rock at a Depth of 2,200 Meters, Obtained Using Nanopore Sequencing.</title>
        <authorList>
            <person name="Saito M."/>
            <person name="Nishigata A."/>
            <person name="Galipon J."/>
            <person name="Arakawa K."/>
        </authorList>
    </citation>
    <scope>NUCLEOTIDE SEQUENCE [LARGE SCALE GENOMIC DNA]</scope>
    <source>
        <strain evidence="3 4">ATCC BAA-803</strain>
    </source>
</reference>
<dbReference type="KEGG" id="hsr:HSBAA_28750"/>
<protein>
    <submittedName>
        <fullName evidence="3">Uncharacterized protein</fullName>
    </submittedName>
</protein>
<gene>
    <name evidence="3" type="ORF">HSBAA_28750</name>
</gene>
<dbReference type="InterPro" id="IPR013757">
    <property type="entry name" value="Topo_IIA_A_a_sf"/>
</dbReference>
<dbReference type="InterPro" id="IPR013760">
    <property type="entry name" value="Topo_IIA-like_dom_sf"/>
</dbReference>
<name>A0A455UAJ2_9GAMM</name>
<dbReference type="Proteomes" id="UP000320231">
    <property type="component" value="Chromosome"/>
</dbReference>
<proteinExistence type="predicted"/>
<dbReference type="GO" id="GO:0005524">
    <property type="term" value="F:ATP binding"/>
    <property type="evidence" value="ECO:0007669"/>
    <property type="project" value="InterPro"/>
</dbReference>
<keyword evidence="2" id="KW-0413">Isomerase</keyword>
<accession>A0A455UAJ2</accession>
<dbReference type="SUPFAM" id="SSF56719">
    <property type="entry name" value="Type II DNA topoisomerase"/>
    <property type="match status" value="1"/>
</dbReference>
<keyword evidence="2" id="KW-0799">Topoisomerase</keyword>
<sequence>MDEGFGLNTAATSYRLSPAQAQAILELRLHRLTGLETEKLLDEYLNILEKLPSSPRFWRLRTA</sequence>
<dbReference type="GO" id="GO:0003677">
    <property type="term" value="F:DNA binding"/>
    <property type="evidence" value="ECO:0007669"/>
    <property type="project" value="InterPro"/>
</dbReference>
<dbReference type="GO" id="GO:0003918">
    <property type="term" value="F:DNA topoisomerase type II (double strand cut, ATP-hydrolyzing) activity"/>
    <property type="evidence" value="ECO:0007669"/>
    <property type="project" value="UniProtKB-EC"/>
</dbReference>
<evidence type="ECO:0000256" key="1">
    <source>
        <dbReference type="ARBA" id="ARBA00000185"/>
    </source>
</evidence>
<organism evidence="3 4">
    <name type="scientific">Vreelandella sulfidaeris</name>
    <dbReference type="NCBI Taxonomy" id="115553"/>
    <lineage>
        <taxon>Bacteria</taxon>
        <taxon>Pseudomonadati</taxon>
        <taxon>Pseudomonadota</taxon>
        <taxon>Gammaproteobacteria</taxon>
        <taxon>Oceanospirillales</taxon>
        <taxon>Halomonadaceae</taxon>
        <taxon>Vreelandella</taxon>
    </lineage>
</organism>
<dbReference type="Gene3D" id="1.10.268.10">
    <property type="entry name" value="Topoisomerase, domain 3"/>
    <property type="match status" value="1"/>
</dbReference>
<dbReference type="GO" id="GO:0051276">
    <property type="term" value="P:chromosome organization"/>
    <property type="evidence" value="ECO:0007669"/>
    <property type="project" value="UniProtKB-ARBA"/>
</dbReference>
<evidence type="ECO:0000313" key="4">
    <source>
        <dbReference type="Proteomes" id="UP000320231"/>
    </source>
</evidence>
<dbReference type="EMBL" id="AP019514">
    <property type="protein sequence ID" value="BBI61569.1"/>
    <property type="molecule type" value="Genomic_DNA"/>
</dbReference>
<evidence type="ECO:0000313" key="3">
    <source>
        <dbReference type="EMBL" id="BBI61569.1"/>
    </source>
</evidence>
<evidence type="ECO:0000256" key="2">
    <source>
        <dbReference type="ARBA" id="ARBA00023029"/>
    </source>
</evidence>
<dbReference type="AlphaFoldDB" id="A0A455UAJ2"/>
<comment type="catalytic activity">
    <reaction evidence="1">
        <text>ATP-dependent breakage, passage and rejoining of double-stranded DNA.</text>
        <dbReference type="EC" id="5.6.2.2"/>
    </reaction>
</comment>